<organism evidence="6 7">
    <name type="scientific">Cyprinodon variegatus</name>
    <name type="common">Sheepshead minnow</name>
    <dbReference type="NCBI Taxonomy" id="28743"/>
    <lineage>
        <taxon>Eukaryota</taxon>
        <taxon>Metazoa</taxon>
        <taxon>Chordata</taxon>
        <taxon>Craniata</taxon>
        <taxon>Vertebrata</taxon>
        <taxon>Euteleostomi</taxon>
        <taxon>Actinopterygii</taxon>
        <taxon>Neopterygii</taxon>
        <taxon>Teleostei</taxon>
        <taxon>Neoteleostei</taxon>
        <taxon>Acanthomorphata</taxon>
        <taxon>Ovalentaria</taxon>
        <taxon>Atherinomorphae</taxon>
        <taxon>Cyprinodontiformes</taxon>
        <taxon>Cyprinodontidae</taxon>
        <taxon>Cyprinodon</taxon>
    </lineage>
</organism>
<feature type="domain" description="RING-type" evidence="5">
    <location>
        <begin position="22"/>
        <end position="65"/>
    </location>
</feature>
<dbReference type="SUPFAM" id="SSF57850">
    <property type="entry name" value="RING/U-box"/>
    <property type="match status" value="1"/>
</dbReference>
<dbReference type="InterPro" id="IPR051051">
    <property type="entry name" value="E3_ubiq-ligase_TRIM/RNF"/>
</dbReference>
<proteinExistence type="predicted"/>
<dbReference type="InterPro" id="IPR017907">
    <property type="entry name" value="Znf_RING_CS"/>
</dbReference>
<dbReference type="Gene3D" id="4.10.830.40">
    <property type="match status" value="1"/>
</dbReference>
<dbReference type="PANTHER" id="PTHR25465">
    <property type="entry name" value="B-BOX DOMAIN CONTAINING"/>
    <property type="match status" value="1"/>
</dbReference>
<keyword evidence="2 4" id="KW-0863">Zinc-finger</keyword>
<evidence type="ECO:0000256" key="1">
    <source>
        <dbReference type="ARBA" id="ARBA00022723"/>
    </source>
</evidence>
<name>A0A3Q2DNC8_CYPVA</name>
<dbReference type="PANTHER" id="PTHR25465:SF14">
    <property type="entry name" value="E3 UBIQUITIN-PROTEIN LIGASE TRIM65"/>
    <property type="match status" value="1"/>
</dbReference>
<dbReference type="GO" id="GO:0008270">
    <property type="term" value="F:zinc ion binding"/>
    <property type="evidence" value="ECO:0007669"/>
    <property type="project" value="UniProtKB-KW"/>
</dbReference>
<evidence type="ECO:0000313" key="7">
    <source>
        <dbReference type="Proteomes" id="UP000265020"/>
    </source>
</evidence>
<dbReference type="PROSITE" id="PS00518">
    <property type="entry name" value="ZF_RING_1"/>
    <property type="match status" value="1"/>
</dbReference>
<evidence type="ECO:0000256" key="4">
    <source>
        <dbReference type="PROSITE-ProRule" id="PRU00175"/>
    </source>
</evidence>
<sequence length="152" mass="16882">MKLTKYSKKMAAKSEAPDSLCCSICLEVLKKPVTLHCGHSYCMDCVNCYWDQKDPKGVCSCPQCRHTFSSRPVLNKNTVLVDLIEKMADSDKQSAAADPRDALSPGDVPCDSCSEIKRKAQMYCLMCLASFCETHLQPHLQLLGPMNKSQKS</sequence>
<reference evidence="6" key="2">
    <citation type="submission" date="2025-09" db="UniProtKB">
        <authorList>
            <consortium name="Ensembl"/>
        </authorList>
    </citation>
    <scope>IDENTIFICATION</scope>
</reference>
<dbReference type="Gene3D" id="3.30.40.10">
    <property type="entry name" value="Zinc/RING finger domain, C3HC4 (zinc finger)"/>
    <property type="match status" value="1"/>
</dbReference>
<evidence type="ECO:0000259" key="5">
    <source>
        <dbReference type="PROSITE" id="PS50089"/>
    </source>
</evidence>
<dbReference type="InterPro" id="IPR013083">
    <property type="entry name" value="Znf_RING/FYVE/PHD"/>
</dbReference>
<dbReference type="Proteomes" id="UP000265020">
    <property type="component" value="Unassembled WGS sequence"/>
</dbReference>
<dbReference type="OMA" id="KHPADCD"/>
<evidence type="ECO:0000256" key="3">
    <source>
        <dbReference type="ARBA" id="ARBA00022833"/>
    </source>
</evidence>
<keyword evidence="7" id="KW-1185">Reference proteome</keyword>
<protein>
    <recommendedName>
        <fullName evidence="5">RING-type domain-containing protein</fullName>
    </recommendedName>
</protein>
<dbReference type="SMART" id="SM00184">
    <property type="entry name" value="RING"/>
    <property type="match status" value="1"/>
</dbReference>
<dbReference type="PROSITE" id="PS50089">
    <property type="entry name" value="ZF_RING_2"/>
    <property type="match status" value="1"/>
</dbReference>
<keyword evidence="3" id="KW-0862">Zinc</keyword>
<evidence type="ECO:0000313" key="6">
    <source>
        <dbReference type="Ensembl" id="ENSCVAP00000021241.1"/>
    </source>
</evidence>
<reference evidence="6" key="1">
    <citation type="submission" date="2025-08" db="UniProtKB">
        <authorList>
            <consortium name="Ensembl"/>
        </authorList>
    </citation>
    <scope>IDENTIFICATION</scope>
</reference>
<dbReference type="AlphaFoldDB" id="A0A3Q2DNC8"/>
<keyword evidence="1" id="KW-0479">Metal-binding</keyword>
<dbReference type="Pfam" id="PF15227">
    <property type="entry name" value="zf-C3HC4_4"/>
    <property type="match status" value="1"/>
</dbReference>
<dbReference type="Ensembl" id="ENSCVAT00000012298.1">
    <property type="protein sequence ID" value="ENSCVAP00000021241.1"/>
    <property type="gene ID" value="ENSCVAG00000003159.1"/>
</dbReference>
<evidence type="ECO:0000256" key="2">
    <source>
        <dbReference type="ARBA" id="ARBA00022771"/>
    </source>
</evidence>
<dbReference type="InterPro" id="IPR001841">
    <property type="entry name" value="Znf_RING"/>
</dbReference>
<accession>A0A3Q2DNC8</accession>
<dbReference type="GeneTree" id="ENSGT01150000286899"/>